<gene>
    <name evidence="11" type="primary">petL</name>
    <name evidence="11" type="ORF">Gele_063</name>
</gene>
<keyword evidence="11" id="KW-0934">Plastid</keyword>
<accession>A0A141SDF4</accession>
<evidence type="ECO:0000256" key="6">
    <source>
        <dbReference type="ARBA" id="ARBA00023078"/>
    </source>
</evidence>
<protein>
    <submittedName>
        <fullName evidence="11">Cytochrome b6-f complex subunit VI</fullName>
    </submittedName>
</protein>
<dbReference type="AlphaFoldDB" id="A0A141SDF4"/>
<dbReference type="GO" id="GO:0009512">
    <property type="term" value="C:cytochrome b6f complex"/>
    <property type="evidence" value="ECO:0007669"/>
    <property type="project" value="InterPro"/>
</dbReference>
<sequence>MSIFLSYLLFIIVFTALAIGLYFSLQAVRLL</sequence>
<evidence type="ECO:0000256" key="10">
    <source>
        <dbReference type="SAM" id="Phobius"/>
    </source>
</evidence>
<evidence type="ECO:0000256" key="3">
    <source>
        <dbReference type="ARBA" id="ARBA00022692"/>
    </source>
</evidence>
<keyword evidence="2" id="KW-0813">Transport</keyword>
<comment type="subcellular location">
    <subcellularLocation>
        <location evidence="1">Membrane</location>
        <topology evidence="1">Single-pass membrane protein</topology>
    </subcellularLocation>
</comment>
<keyword evidence="6" id="KW-0793">Thylakoid</keyword>
<keyword evidence="4" id="KW-0249">Electron transport</keyword>
<keyword evidence="7 10" id="KW-0472">Membrane</keyword>
<organism evidence="11">
    <name type="scientific">Gelidium elegans</name>
    <name type="common">Red alga</name>
    <dbReference type="NCBI Taxonomy" id="37200"/>
    <lineage>
        <taxon>Eukaryota</taxon>
        <taxon>Rhodophyta</taxon>
        <taxon>Florideophyceae</taxon>
        <taxon>Rhodymeniophycidae</taxon>
        <taxon>Gelidiales</taxon>
        <taxon>Gelidiaceae</taxon>
        <taxon>Gelidium</taxon>
    </lineage>
</organism>
<dbReference type="EMBL" id="KT266786">
    <property type="protein sequence ID" value="AMK96322.1"/>
    <property type="molecule type" value="Genomic_DNA"/>
</dbReference>
<evidence type="ECO:0000256" key="2">
    <source>
        <dbReference type="ARBA" id="ARBA00022448"/>
    </source>
</evidence>
<proteinExistence type="predicted"/>
<dbReference type="RefSeq" id="YP_009244080.1">
    <property type="nucleotide sequence ID" value="NC_029858.1"/>
</dbReference>
<comment type="subunit">
    <text evidence="9">The 4 large subunits of the cytochrome b6-f complex are cytochrome b6, subunit IV (17 kDa polypeptide, PetD), cytochrome f and the Rieske protein, while the 4 small subunits are PetG, PetL, PetM and PetN. The complex functions as a dimer.</text>
</comment>
<evidence type="ECO:0000256" key="7">
    <source>
        <dbReference type="ARBA" id="ARBA00023136"/>
    </source>
</evidence>
<dbReference type="Pfam" id="PF05115">
    <property type="entry name" value="PetL"/>
    <property type="match status" value="1"/>
</dbReference>
<feature type="transmembrane region" description="Helical" evidence="10">
    <location>
        <begin position="6"/>
        <end position="25"/>
    </location>
</feature>
<evidence type="ECO:0000256" key="9">
    <source>
        <dbReference type="ARBA" id="ARBA00025834"/>
    </source>
</evidence>
<evidence type="ECO:0000256" key="4">
    <source>
        <dbReference type="ARBA" id="ARBA00022982"/>
    </source>
</evidence>
<keyword evidence="5 10" id="KW-1133">Transmembrane helix</keyword>
<evidence type="ECO:0000256" key="8">
    <source>
        <dbReference type="ARBA" id="ARBA00025197"/>
    </source>
</evidence>
<evidence type="ECO:0000313" key="11">
    <source>
        <dbReference type="EMBL" id="AMK96322.1"/>
    </source>
</evidence>
<dbReference type="GO" id="GO:0009055">
    <property type="term" value="F:electron transfer activity"/>
    <property type="evidence" value="ECO:0007669"/>
    <property type="project" value="InterPro"/>
</dbReference>
<evidence type="ECO:0000256" key="5">
    <source>
        <dbReference type="ARBA" id="ARBA00022989"/>
    </source>
</evidence>
<name>A0A141SDF4_GELEL</name>
<evidence type="ECO:0000256" key="1">
    <source>
        <dbReference type="ARBA" id="ARBA00004167"/>
    </source>
</evidence>
<dbReference type="GeneID" id="27215805"/>
<dbReference type="GO" id="GO:0016020">
    <property type="term" value="C:membrane"/>
    <property type="evidence" value="ECO:0007669"/>
    <property type="project" value="UniProtKB-SubCell"/>
</dbReference>
<comment type="function">
    <text evidence="8">Component of the cytochrome b6-f complex, which mediates electron transfer between photosystem II (PSII) and photosystem I (PSI), cyclic electron flow around PSI, and state transitions. PetL is important for photoautotrophic growth as well as for electron transfer efficiency and stability of the cytochrome b6-f complex.</text>
</comment>
<dbReference type="InterPro" id="IPR007802">
    <property type="entry name" value="Cyt_b6/f_cplx_su6"/>
</dbReference>
<keyword evidence="3 10" id="KW-0812">Transmembrane</keyword>
<reference evidence="11" key="1">
    <citation type="submission" date="2015-07" db="EMBL/GenBank/DDBJ databases">
        <title>Reconstructing the complex evolutionary history of mobile plasmids in red algal genomes.</title>
        <authorList>
            <person name="Lee J."/>
            <person name="Kim K.M."/>
            <person name="Yang E.C."/>
            <person name="Miller K.A."/>
            <person name="Boo S.M."/>
            <person name="Bhattacharya D."/>
            <person name="Yoon H.S."/>
        </authorList>
    </citation>
    <scope>NUCLEOTIDE SEQUENCE</scope>
</reference>
<geneLocation type="plastid" evidence="11"/>